<accession>A0A0D8ZRL8</accession>
<dbReference type="RefSeq" id="WP_045056771.1">
    <property type="nucleotide sequence ID" value="NZ_CAWMDP010000030.1"/>
</dbReference>
<evidence type="ECO:0000259" key="1">
    <source>
        <dbReference type="SMART" id="SM00507"/>
    </source>
</evidence>
<name>A0A0D8ZRL8_9CYAN</name>
<evidence type="ECO:0000313" key="3">
    <source>
        <dbReference type="Proteomes" id="UP000032452"/>
    </source>
</evidence>
<keyword evidence="2" id="KW-0378">Hydrolase</keyword>
<dbReference type="GO" id="GO:0008270">
    <property type="term" value="F:zinc ion binding"/>
    <property type="evidence" value="ECO:0007669"/>
    <property type="project" value="InterPro"/>
</dbReference>
<dbReference type="Proteomes" id="UP000032452">
    <property type="component" value="Unassembled WGS sequence"/>
</dbReference>
<sequence length="142" mass="16589">MSEYINEELKRQVYSRFNSCCAYCLTANALMPVTFECEHIIPRSVGGKTVFENLCLACPMCNRYKSNRQQVIDPQTQNTVSIFHPHLQKWTEHFAWNEAFTEIIGLTPIDRATIVTLKMNRPELIRVRRMWVKMGEHPPSLE</sequence>
<dbReference type="Gene3D" id="1.10.30.50">
    <property type="match status" value="1"/>
</dbReference>
<dbReference type="GO" id="GO:0004519">
    <property type="term" value="F:endonuclease activity"/>
    <property type="evidence" value="ECO:0007669"/>
    <property type="project" value="UniProtKB-KW"/>
</dbReference>
<dbReference type="InterPro" id="IPR052892">
    <property type="entry name" value="NA-targeting_endonuclease"/>
</dbReference>
<dbReference type="InterPro" id="IPR003615">
    <property type="entry name" value="HNH_nuc"/>
</dbReference>
<dbReference type="AlphaFoldDB" id="A0A0D8ZRL8"/>
<dbReference type="CDD" id="cd00085">
    <property type="entry name" value="HNHc"/>
    <property type="match status" value="1"/>
</dbReference>
<protein>
    <submittedName>
        <fullName evidence="2">HNH endonuclease</fullName>
    </submittedName>
</protein>
<dbReference type="OrthoDB" id="514018at2"/>
<evidence type="ECO:0000313" key="2">
    <source>
        <dbReference type="EMBL" id="KJH69836.1"/>
    </source>
</evidence>
<keyword evidence="2" id="KW-0255">Endonuclease</keyword>
<gene>
    <name evidence="2" type="ORF">UH38_21625</name>
</gene>
<reference evidence="2 3" key="1">
    <citation type="submission" date="2015-02" db="EMBL/GenBank/DDBJ databases">
        <title>Draft genome of a novel marine cyanobacterium (Chroococcales) isolated from South Atlantic Ocean.</title>
        <authorList>
            <person name="Rigonato J."/>
            <person name="Alvarenga D.O."/>
            <person name="Branco L.H."/>
            <person name="Varani A.M."/>
            <person name="Brandini F.P."/>
            <person name="Fiore M.F."/>
        </authorList>
    </citation>
    <scope>NUCLEOTIDE SEQUENCE [LARGE SCALE GENOMIC DNA]</scope>
    <source>
        <strain evidence="2 3">CENA595</strain>
    </source>
</reference>
<keyword evidence="2" id="KW-0540">Nuclease</keyword>
<dbReference type="EMBL" id="JYON01000033">
    <property type="protein sequence ID" value="KJH69836.1"/>
    <property type="molecule type" value="Genomic_DNA"/>
</dbReference>
<dbReference type="STRING" id="1618023.UH38_21625"/>
<dbReference type="SMART" id="SM00507">
    <property type="entry name" value="HNHc"/>
    <property type="match status" value="1"/>
</dbReference>
<dbReference type="InterPro" id="IPR002711">
    <property type="entry name" value="HNH"/>
</dbReference>
<feature type="domain" description="HNH nuclease" evidence="1">
    <location>
        <begin position="8"/>
        <end position="63"/>
    </location>
</feature>
<proteinExistence type="predicted"/>
<dbReference type="GO" id="GO:0003676">
    <property type="term" value="F:nucleic acid binding"/>
    <property type="evidence" value="ECO:0007669"/>
    <property type="project" value="InterPro"/>
</dbReference>
<comment type="caution">
    <text evidence="2">The sequence shown here is derived from an EMBL/GenBank/DDBJ whole genome shotgun (WGS) entry which is preliminary data.</text>
</comment>
<dbReference type="PANTHER" id="PTHR33877:SF1">
    <property type="entry name" value="TYPE IV METHYL-DIRECTED RESTRICTION ENZYME ECOKMCRA"/>
    <property type="match status" value="1"/>
</dbReference>
<dbReference type="Pfam" id="PF01844">
    <property type="entry name" value="HNH"/>
    <property type="match status" value="1"/>
</dbReference>
<dbReference type="PANTHER" id="PTHR33877">
    <property type="entry name" value="SLL1193 PROTEIN"/>
    <property type="match status" value="1"/>
</dbReference>
<organism evidence="2 3">
    <name type="scientific">Aliterella atlantica CENA595</name>
    <dbReference type="NCBI Taxonomy" id="1618023"/>
    <lineage>
        <taxon>Bacteria</taxon>
        <taxon>Bacillati</taxon>
        <taxon>Cyanobacteriota</taxon>
        <taxon>Cyanophyceae</taxon>
        <taxon>Chroococcidiopsidales</taxon>
        <taxon>Aliterellaceae</taxon>
        <taxon>Aliterella</taxon>
    </lineage>
</organism>
<keyword evidence="3" id="KW-1185">Reference proteome</keyword>